<dbReference type="EMBL" id="UINC01001379">
    <property type="protein sequence ID" value="SUZ79250.1"/>
    <property type="molecule type" value="Genomic_DNA"/>
</dbReference>
<protein>
    <recommendedName>
        <fullName evidence="9">Glycosyltransferase 2-like domain-containing protein</fullName>
    </recommendedName>
</protein>
<evidence type="ECO:0000256" key="3">
    <source>
        <dbReference type="ARBA" id="ARBA00022679"/>
    </source>
</evidence>
<feature type="transmembrane region" description="Helical" evidence="8">
    <location>
        <begin position="169"/>
        <end position="187"/>
    </location>
</feature>
<accession>A0A381QJS5</accession>
<feature type="domain" description="Glycosyltransferase 2-like" evidence="9">
    <location>
        <begin position="1"/>
        <end position="92"/>
    </location>
</feature>
<keyword evidence="6 8" id="KW-1133">Transmembrane helix</keyword>
<organism evidence="10">
    <name type="scientific">marine metagenome</name>
    <dbReference type="NCBI Taxonomy" id="408172"/>
    <lineage>
        <taxon>unclassified sequences</taxon>
        <taxon>metagenomes</taxon>
        <taxon>ecological metagenomes</taxon>
    </lineage>
</organism>
<keyword evidence="4 8" id="KW-0812">Transmembrane</keyword>
<dbReference type="Pfam" id="PF00535">
    <property type="entry name" value="Glycos_transf_2"/>
    <property type="match status" value="1"/>
</dbReference>
<name>A0A381QJS5_9ZZZZ</name>
<feature type="non-terminal residue" evidence="10">
    <location>
        <position position="1"/>
    </location>
</feature>
<dbReference type="GO" id="GO:0005886">
    <property type="term" value="C:plasma membrane"/>
    <property type="evidence" value="ECO:0007669"/>
    <property type="project" value="TreeGrafter"/>
</dbReference>
<dbReference type="InterPro" id="IPR001173">
    <property type="entry name" value="Glyco_trans_2-like"/>
</dbReference>
<feature type="transmembrane region" description="Helical" evidence="8">
    <location>
        <begin position="237"/>
        <end position="257"/>
    </location>
</feature>
<dbReference type="CDD" id="cd04179">
    <property type="entry name" value="DPM_DPG-synthase_like"/>
    <property type="match status" value="1"/>
</dbReference>
<evidence type="ECO:0000256" key="1">
    <source>
        <dbReference type="ARBA" id="ARBA00022475"/>
    </source>
</evidence>
<evidence type="ECO:0000313" key="10">
    <source>
        <dbReference type="EMBL" id="SUZ79250.1"/>
    </source>
</evidence>
<dbReference type="InterPro" id="IPR029044">
    <property type="entry name" value="Nucleotide-diphossugar_trans"/>
</dbReference>
<dbReference type="AlphaFoldDB" id="A0A381QJS5"/>
<sequence length="274" mass="30767">VILVDDGSTDNTAEIAEQVAEGWSALKIIRHQKNLGKTESMVTGANSTSKKYLVIFDADLQHSPNEIPRFLEKLAEGWDIVTGRKLGAYSKRTVSSIYNRLSRKIFSVPVSDLNSMKAFRKELLSSLTLRHDWHRFFVVLAYARGATVTEIDIDLYPRRAGISKYTSKFRILVGLLDLVSVGFLLMFSRKPLLLFGLTGFALAGLGAVVAIAAFYLRFLHPMLGFEAYIPPFGYRPLLYLVMLLEMLGFLLVGFGLVSEQVAQLRDELDNLRKQ</sequence>
<evidence type="ECO:0000256" key="4">
    <source>
        <dbReference type="ARBA" id="ARBA00022692"/>
    </source>
</evidence>
<dbReference type="GO" id="GO:0009103">
    <property type="term" value="P:lipopolysaccharide biosynthetic process"/>
    <property type="evidence" value="ECO:0007669"/>
    <property type="project" value="UniProtKB-KW"/>
</dbReference>
<keyword evidence="5" id="KW-0448">Lipopolysaccharide biosynthesis</keyword>
<keyword evidence="7 8" id="KW-0472">Membrane</keyword>
<evidence type="ECO:0000256" key="5">
    <source>
        <dbReference type="ARBA" id="ARBA00022985"/>
    </source>
</evidence>
<keyword evidence="1" id="KW-1003">Cell membrane</keyword>
<feature type="transmembrane region" description="Helical" evidence="8">
    <location>
        <begin position="193"/>
        <end position="216"/>
    </location>
</feature>
<reference evidence="10" key="1">
    <citation type="submission" date="2018-05" db="EMBL/GenBank/DDBJ databases">
        <authorList>
            <person name="Lanie J.A."/>
            <person name="Ng W.-L."/>
            <person name="Kazmierczak K.M."/>
            <person name="Andrzejewski T.M."/>
            <person name="Davidsen T.M."/>
            <person name="Wayne K.J."/>
            <person name="Tettelin H."/>
            <person name="Glass J.I."/>
            <person name="Rusch D."/>
            <person name="Podicherti R."/>
            <person name="Tsui H.-C.T."/>
            <person name="Winkler M.E."/>
        </authorList>
    </citation>
    <scope>NUCLEOTIDE SEQUENCE</scope>
</reference>
<dbReference type="GO" id="GO:0016757">
    <property type="term" value="F:glycosyltransferase activity"/>
    <property type="evidence" value="ECO:0007669"/>
    <property type="project" value="UniProtKB-KW"/>
</dbReference>
<dbReference type="InterPro" id="IPR050256">
    <property type="entry name" value="Glycosyltransferase_2"/>
</dbReference>
<evidence type="ECO:0000256" key="6">
    <source>
        <dbReference type="ARBA" id="ARBA00022989"/>
    </source>
</evidence>
<dbReference type="SUPFAM" id="SSF53448">
    <property type="entry name" value="Nucleotide-diphospho-sugar transferases"/>
    <property type="match status" value="1"/>
</dbReference>
<dbReference type="Gene3D" id="3.90.550.10">
    <property type="entry name" value="Spore Coat Polysaccharide Biosynthesis Protein SpsA, Chain A"/>
    <property type="match status" value="1"/>
</dbReference>
<dbReference type="PANTHER" id="PTHR48090">
    <property type="entry name" value="UNDECAPRENYL-PHOSPHATE 4-DEOXY-4-FORMAMIDO-L-ARABINOSE TRANSFERASE-RELATED"/>
    <property type="match status" value="1"/>
</dbReference>
<evidence type="ECO:0000256" key="7">
    <source>
        <dbReference type="ARBA" id="ARBA00023136"/>
    </source>
</evidence>
<evidence type="ECO:0000259" key="9">
    <source>
        <dbReference type="Pfam" id="PF00535"/>
    </source>
</evidence>
<evidence type="ECO:0000256" key="8">
    <source>
        <dbReference type="SAM" id="Phobius"/>
    </source>
</evidence>
<gene>
    <name evidence="10" type="ORF">METZ01_LOCUS32104</name>
</gene>
<keyword evidence="3" id="KW-0808">Transferase</keyword>
<evidence type="ECO:0000256" key="2">
    <source>
        <dbReference type="ARBA" id="ARBA00022676"/>
    </source>
</evidence>
<keyword evidence="2" id="KW-0328">Glycosyltransferase</keyword>
<proteinExistence type="predicted"/>
<dbReference type="PANTHER" id="PTHR48090:SF3">
    <property type="entry name" value="UNDECAPRENYL-PHOSPHATE 4-DEOXY-4-FORMAMIDO-L-ARABINOSE TRANSFERASE"/>
    <property type="match status" value="1"/>
</dbReference>